<sequence length="109" mass="11671">MATCETFQALHVEENDWLRHANHLEPCSLAGHATHAGTKASASIQRPLAAPRAAVGVEVALRTILHAAESFALSVTPHRFGITPSSPSMAFAFTSLSPWPREVPFCLGL</sequence>
<protein>
    <submittedName>
        <fullName evidence="1">Uncharacterized protein</fullName>
    </submittedName>
</protein>
<evidence type="ECO:0000313" key="2">
    <source>
        <dbReference type="Proteomes" id="UP000807115"/>
    </source>
</evidence>
<dbReference type="EMBL" id="CM027680">
    <property type="protein sequence ID" value="KAG0553162.1"/>
    <property type="molecule type" value="Genomic_DNA"/>
</dbReference>
<evidence type="ECO:0000313" key="1">
    <source>
        <dbReference type="EMBL" id="KAG0553162.1"/>
    </source>
</evidence>
<proteinExistence type="predicted"/>
<comment type="caution">
    <text evidence="1">The sequence shown here is derived from an EMBL/GenBank/DDBJ whole genome shotgun (WGS) entry which is preliminary data.</text>
</comment>
<reference evidence="1" key="2">
    <citation type="submission" date="2020-10" db="EMBL/GenBank/DDBJ databases">
        <authorList>
            <person name="Cooper E.A."/>
            <person name="Brenton Z.W."/>
            <person name="Flinn B.S."/>
            <person name="Jenkins J."/>
            <person name="Shu S."/>
            <person name="Flowers D."/>
            <person name="Luo F."/>
            <person name="Wang Y."/>
            <person name="Xia P."/>
            <person name="Barry K."/>
            <person name="Daum C."/>
            <person name="Lipzen A."/>
            <person name="Yoshinaga Y."/>
            <person name="Schmutz J."/>
            <person name="Saski C."/>
            <person name="Vermerris W."/>
            <person name="Kresovich S."/>
        </authorList>
    </citation>
    <scope>NUCLEOTIDE SEQUENCE</scope>
</reference>
<accession>A0A921S9T6</accession>
<dbReference type="Proteomes" id="UP000807115">
    <property type="component" value="Chromosome 1"/>
</dbReference>
<reference evidence="1" key="1">
    <citation type="journal article" date="2019" name="BMC Genomics">
        <title>A new reference genome for Sorghum bicolor reveals high levels of sequence similarity between sweet and grain genotypes: implications for the genetics of sugar metabolism.</title>
        <authorList>
            <person name="Cooper E.A."/>
            <person name="Brenton Z.W."/>
            <person name="Flinn B.S."/>
            <person name="Jenkins J."/>
            <person name="Shu S."/>
            <person name="Flowers D."/>
            <person name="Luo F."/>
            <person name="Wang Y."/>
            <person name="Xia P."/>
            <person name="Barry K."/>
            <person name="Daum C."/>
            <person name="Lipzen A."/>
            <person name="Yoshinaga Y."/>
            <person name="Schmutz J."/>
            <person name="Saski C."/>
            <person name="Vermerris W."/>
            <person name="Kresovich S."/>
        </authorList>
    </citation>
    <scope>NUCLEOTIDE SEQUENCE</scope>
</reference>
<dbReference type="AlphaFoldDB" id="A0A921S9T6"/>
<name>A0A921S9T6_SORBI</name>
<organism evidence="1 2">
    <name type="scientific">Sorghum bicolor</name>
    <name type="common">Sorghum</name>
    <name type="synonym">Sorghum vulgare</name>
    <dbReference type="NCBI Taxonomy" id="4558"/>
    <lineage>
        <taxon>Eukaryota</taxon>
        <taxon>Viridiplantae</taxon>
        <taxon>Streptophyta</taxon>
        <taxon>Embryophyta</taxon>
        <taxon>Tracheophyta</taxon>
        <taxon>Spermatophyta</taxon>
        <taxon>Magnoliopsida</taxon>
        <taxon>Liliopsida</taxon>
        <taxon>Poales</taxon>
        <taxon>Poaceae</taxon>
        <taxon>PACMAD clade</taxon>
        <taxon>Panicoideae</taxon>
        <taxon>Andropogonodae</taxon>
        <taxon>Andropogoneae</taxon>
        <taxon>Sorghinae</taxon>
        <taxon>Sorghum</taxon>
    </lineage>
</organism>
<gene>
    <name evidence="1" type="ORF">BDA96_01G570900</name>
</gene>